<dbReference type="Gramene" id="KCW44122">
    <property type="protein sequence ID" value="KCW44122"/>
    <property type="gene ID" value="EUGRSUZ_L02461"/>
</dbReference>
<organism evidence="2">
    <name type="scientific">Eucalyptus grandis</name>
    <name type="common">Flooded gum</name>
    <dbReference type="NCBI Taxonomy" id="71139"/>
    <lineage>
        <taxon>Eukaryota</taxon>
        <taxon>Viridiplantae</taxon>
        <taxon>Streptophyta</taxon>
        <taxon>Embryophyta</taxon>
        <taxon>Tracheophyta</taxon>
        <taxon>Spermatophyta</taxon>
        <taxon>Magnoliopsida</taxon>
        <taxon>eudicotyledons</taxon>
        <taxon>Gunneridae</taxon>
        <taxon>Pentapetalae</taxon>
        <taxon>rosids</taxon>
        <taxon>malvids</taxon>
        <taxon>Myrtales</taxon>
        <taxon>Myrtaceae</taxon>
        <taxon>Myrtoideae</taxon>
        <taxon>Eucalypteae</taxon>
        <taxon>Eucalyptus</taxon>
    </lineage>
</organism>
<dbReference type="InParanoid" id="A0A058ZQS3"/>
<proteinExistence type="predicted"/>
<name>A0A058ZQS3_EUCGR</name>
<dbReference type="EMBL" id="MU849163">
    <property type="protein sequence ID" value="KAK2631769.1"/>
    <property type="molecule type" value="Genomic_DNA"/>
</dbReference>
<evidence type="ECO:0000313" key="3">
    <source>
        <dbReference type="Proteomes" id="UP000030711"/>
    </source>
</evidence>
<dbReference type="EMBL" id="KK199682">
    <property type="protein sequence ID" value="KCW44122.1"/>
    <property type="molecule type" value="Genomic_DNA"/>
</dbReference>
<reference evidence="1" key="4">
    <citation type="submission" date="2023-07" db="EMBL/GenBank/DDBJ databases">
        <authorList>
            <person name="Myburg A.A."/>
            <person name="Grattapaglia D."/>
            <person name="Tuskan G.A."/>
            <person name="Hellsten U."/>
            <person name="Hayes R.D."/>
            <person name="Grimwood J."/>
            <person name="Jenkins J."/>
            <person name="Lindquist E."/>
            <person name="Tice H."/>
            <person name="Bauer D."/>
            <person name="Goodstein D.M."/>
            <person name="Dubchak I."/>
            <person name="Poliakov A."/>
            <person name="Mizrachi E."/>
            <person name="Kullan A.R."/>
            <person name="Hussey S.G."/>
            <person name="Pinard D."/>
            <person name="Van D.M."/>
            <person name="Singh P."/>
            <person name="Van J.I."/>
            <person name="Silva-Junior O.B."/>
            <person name="Togawa R.C."/>
            <person name="Pappas M.R."/>
            <person name="Faria D.A."/>
            <person name="Sansaloni C.P."/>
            <person name="Petroli C.D."/>
            <person name="Yang X."/>
            <person name="Ranjan P."/>
            <person name="Tschaplinski T.J."/>
            <person name="Ye C.Y."/>
            <person name="Li T."/>
            <person name="Sterck L."/>
            <person name="Vanneste K."/>
            <person name="Murat F."/>
            <person name="Soler M."/>
            <person name="Clemente H.S."/>
            <person name="Saidi N."/>
            <person name="Cassan-Wang H."/>
            <person name="Dunand C."/>
            <person name="Hefer C.A."/>
            <person name="Bornberg-Bauer E."/>
            <person name="Kersting A.R."/>
            <person name="Vining K."/>
            <person name="Amarasinghe V."/>
            <person name="Ranik M."/>
            <person name="Naithani S."/>
            <person name="Elser J."/>
            <person name="Boyd A.E."/>
            <person name="Liston A."/>
            <person name="Spatafora J.W."/>
            <person name="Dharmwardhana P."/>
            <person name="Raja R."/>
            <person name="Sullivan C."/>
            <person name="Romanel E."/>
            <person name="Alves-Ferreira M."/>
            <person name="Kulheim C."/>
            <person name="Foley W."/>
            <person name="Carocha V."/>
            <person name="Paiva J."/>
            <person name="Kudrna D."/>
            <person name="Brommonschenkel S.H."/>
            <person name="Pasquali G."/>
            <person name="Byrne M."/>
            <person name="Rigault P."/>
            <person name="Tibbits J."/>
            <person name="Spokevicius A."/>
            <person name="Jones R.C."/>
            <person name="Steane D.A."/>
            <person name="Vaillancourt R.E."/>
            <person name="Potts B.M."/>
            <person name="Joubert F."/>
            <person name="Barry K."/>
            <person name="Pappas G.J."/>
            <person name="Strauss S.H."/>
            <person name="Jaiswal P."/>
            <person name="Grima-Pettenati J."/>
            <person name="Salse J."/>
            <person name="Van D.P."/>
            <person name="Rokhsar D.S."/>
            <person name="Schmutz J."/>
        </authorList>
    </citation>
    <scope>NUCLEOTIDE SEQUENCE</scope>
    <source>
        <tissue evidence="1">Leaf extractions</tissue>
    </source>
</reference>
<sequence>MLLWLEKKLVAKLLDMSKKSLILCRRQSCEFRESNLYTVGDSMNKRGACSLGFPYQALVKHVLTCFVPME</sequence>
<accession>A0A058ZQS3</accession>
<protein>
    <submittedName>
        <fullName evidence="2">Uncharacterized protein</fullName>
    </submittedName>
</protein>
<evidence type="ECO:0000313" key="1">
    <source>
        <dbReference type="EMBL" id="KAK2631769.1"/>
    </source>
</evidence>
<reference evidence="1" key="3">
    <citation type="submission" date="2023-04" db="EMBL/GenBank/DDBJ databases">
        <title>WGS assembly of Eucalyptus grandis.</title>
        <authorList>
            <person name="Myburg A."/>
            <person name="Grattapaglia D."/>
            <person name="Tuskan G."/>
            <person name="Hellsten U."/>
            <person name="Hayes R."/>
            <person name="Grimwood J."/>
            <person name="Jenkins J."/>
            <person name="Lindquist E."/>
            <person name="Tice H."/>
            <person name="Bauer D."/>
            <person name="Goodstein D."/>
            <person name="Dubchak I."/>
            <person name="Poliakov A."/>
            <person name="Mizrachi E."/>
            <person name="Kullan A."/>
            <person name="Hussey S."/>
            <person name="Pinard D."/>
            <person name="Van D."/>
            <person name="Singh P."/>
            <person name="Van J."/>
            <person name="Silva-Junior O."/>
            <person name="Togawa R."/>
            <person name="Pappas M."/>
            <person name="Faria D."/>
            <person name="Sansaloni C."/>
            <person name="Petroli C."/>
            <person name="Yang X."/>
            <person name="Ranjan P."/>
            <person name="Tschaplinski T."/>
            <person name="Ye C."/>
            <person name="Li T."/>
            <person name="Sterck L."/>
            <person name="Vanneste K."/>
            <person name="Murat F."/>
            <person name="Soler M."/>
            <person name="Clemente H."/>
            <person name="Saidi N."/>
            <person name="Cassan-Wang H."/>
            <person name="Dunand C."/>
            <person name="Hefer C."/>
            <person name="Bornberg-Bauer E."/>
            <person name="Kersting A."/>
            <person name="Vining K."/>
            <person name="Amarasinghe V."/>
            <person name="Ranik M."/>
            <person name="Naithani S."/>
            <person name="Elser J."/>
            <person name="Boyd A."/>
            <person name="Liston A."/>
            <person name="Spatafora J."/>
            <person name="Dharmwardhana P."/>
            <person name="Raja R."/>
            <person name="Sullivan C."/>
            <person name="Romanel E."/>
            <person name="Alves-Ferreira M."/>
            <person name="Kulheim C."/>
            <person name="Foley W."/>
            <person name="Carocha V."/>
            <person name="Paiva J."/>
            <person name="Kudrna D."/>
            <person name="Brommonschenkel S."/>
            <person name="Pasquali G."/>
            <person name="Byrne M."/>
            <person name="Rigault P."/>
            <person name="Tibbits J."/>
            <person name="Spokevicius A."/>
            <person name="Jones R."/>
            <person name="Steane D."/>
            <person name="Vaillancourt R."/>
            <person name="Potts B."/>
            <person name="Joubert F."/>
            <person name="Barry K."/>
            <person name="Pappas G."/>
            <person name="Strauss S."/>
            <person name="Jaiswal P."/>
            <person name="Grima-Pettenati J."/>
            <person name="Salse J."/>
            <person name="Van D."/>
            <person name="Rokhsar D."/>
            <person name="Schmutz J."/>
        </authorList>
    </citation>
    <scope>NUCLEOTIDE SEQUENCE</scope>
    <source>
        <tissue evidence="1">Leaf extractions</tissue>
    </source>
</reference>
<gene>
    <name evidence="2" type="ORF">EUGRSUZ_L02461</name>
</gene>
<reference evidence="1" key="2">
    <citation type="journal article" date="2014" name="Nature">
        <title>The genome of Eucalyptus grandis.</title>
        <authorList>
            <person name="Myburg A.A."/>
            <person name="Grattapaglia D."/>
            <person name="Tuskan G.A."/>
            <person name="Hellsten U."/>
            <person name="Hayes R.D."/>
            <person name="Grimwood J."/>
            <person name="Jenkins J."/>
            <person name="Lindquist E."/>
            <person name="Tice H."/>
            <person name="Bauer D."/>
            <person name="Goodstein D.M."/>
            <person name="Dubchak I."/>
            <person name="Poliakov A."/>
            <person name="Mizrachi E."/>
            <person name="Kullan A.R."/>
            <person name="Hussey S.G."/>
            <person name="Pinard D."/>
            <person name="van der Merwe K."/>
            <person name="Singh P."/>
            <person name="van Jaarsveld I."/>
            <person name="Silva-Junior O.B."/>
            <person name="Togawa R.C."/>
            <person name="Pappas M.R."/>
            <person name="Faria D.A."/>
            <person name="Sansaloni C.P."/>
            <person name="Petroli C.D."/>
            <person name="Yang X."/>
            <person name="Ranjan P."/>
            <person name="Tschaplinski T.J."/>
            <person name="Ye C.Y."/>
            <person name="Li T."/>
            <person name="Sterck L."/>
            <person name="Vanneste K."/>
            <person name="Murat F."/>
            <person name="Soler M."/>
            <person name="Clemente H.S."/>
            <person name="Saidi N."/>
            <person name="Cassan-Wang H."/>
            <person name="Dunand C."/>
            <person name="Hefer C.A."/>
            <person name="Bornberg-Bauer E."/>
            <person name="Kersting A.R."/>
            <person name="Vining K."/>
            <person name="Amarasinghe V."/>
            <person name="Ranik M."/>
            <person name="Naithani S."/>
            <person name="Elser J."/>
            <person name="Boyd A.E."/>
            <person name="Liston A."/>
            <person name="Spatafora J.W."/>
            <person name="Dharmwardhana P."/>
            <person name="Raja R."/>
            <person name="Sullivan C."/>
            <person name="Romanel E."/>
            <person name="Alves-Ferreira M."/>
            <person name="Kulheim C."/>
            <person name="Foley W."/>
            <person name="Carocha V."/>
            <person name="Paiva J."/>
            <person name="Kudrna D."/>
            <person name="Brommonschenkel S.H."/>
            <person name="Pasquali G."/>
            <person name="Byrne M."/>
            <person name="Rigault P."/>
            <person name="Tibbits J."/>
            <person name="Spokevicius A."/>
            <person name="Jones R.C."/>
            <person name="Steane D.A."/>
            <person name="Vaillancourt R.E."/>
            <person name="Potts B.M."/>
            <person name="Joubert F."/>
            <person name="Barry K."/>
            <person name="Pappas G.J."/>
            <person name="Strauss S.H."/>
            <person name="Jaiswal P."/>
            <person name="Grima-Pettenati J."/>
            <person name="Salse J."/>
            <person name="Van de Peer Y."/>
            <person name="Rokhsar D.S."/>
            <person name="Schmutz J."/>
        </authorList>
    </citation>
    <scope>NUCLEOTIDE SEQUENCE</scope>
    <source>
        <tissue evidence="1">Leaf extractions</tissue>
    </source>
</reference>
<dbReference type="Proteomes" id="UP000030711">
    <property type="component" value="Unassembled WGS sequence"/>
</dbReference>
<evidence type="ECO:0000313" key="2">
    <source>
        <dbReference type="EMBL" id="KCW44122.1"/>
    </source>
</evidence>
<keyword evidence="3" id="KW-1185">Reference proteome</keyword>
<dbReference type="AlphaFoldDB" id="A0A058ZQS3"/>
<reference evidence="2" key="1">
    <citation type="submission" date="2013-07" db="EMBL/GenBank/DDBJ databases">
        <title>The genome of Eucalyptus grandis.</title>
        <authorList>
            <person name="Schmutz J."/>
            <person name="Hayes R."/>
            <person name="Myburg A."/>
            <person name="Tuskan G."/>
            <person name="Grattapaglia D."/>
            <person name="Rokhsar D.S."/>
        </authorList>
    </citation>
    <scope>NUCLEOTIDE SEQUENCE</scope>
    <source>
        <tissue evidence="2">Leaf extractions</tissue>
    </source>
</reference>